<sequence>MSALLVVAGLGGAYALASDDEYRVRFVVPSAAQLVEGSFVWIDGQEAGSVSRLDARDGKALVTAEIDETYAPIREGAVTRVEWQSVLGERVLSIEPGPAEAKAIPSGSMYAGKSSQIEVDQVLATLDGKTRKRLKSLVSRLAKTVEGRERDLRETVASAGPAVKAMGAILEAVGRDGPAIRGLVTELEQLTSAVAQRQTELSEVVRDFNTVTGEMASKQERLKRGIAELPATLREAKRTLDEVPEAVAEAGPLLADLDPATRRLASVSGVLRPVLAKLRPTVAELRPTLDSAERLLGKTPGLLDRTHDVVPQVTSTLEKLHPAVSYLRPYTPEAIGWVNNWGRDYAHYDAEGHVWLGGLAQAGLAAFNAQPSGGLPPLSTHEPKPGEVVGQPWTDAHGSGMR</sequence>
<evidence type="ECO:0000313" key="4">
    <source>
        <dbReference type="Proteomes" id="UP001596337"/>
    </source>
</evidence>
<evidence type="ECO:0000259" key="2">
    <source>
        <dbReference type="Pfam" id="PF02470"/>
    </source>
</evidence>
<dbReference type="Proteomes" id="UP001596337">
    <property type="component" value="Unassembled WGS sequence"/>
</dbReference>
<evidence type="ECO:0000313" key="3">
    <source>
        <dbReference type="EMBL" id="MFC6866876.1"/>
    </source>
</evidence>
<dbReference type="PANTHER" id="PTHR33371">
    <property type="entry name" value="INTERMEMBRANE PHOSPHOLIPID TRANSPORT SYSTEM BINDING PROTEIN MLAD-RELATED"/>
    <property type="match status" value="1"/>
</dbReference>
<feature type="domain" description="Mce/MlaD" evidence="2">
    <location>
        <begin position="21"/>
        <end position="97"/>
    </location>
</feature>
<dbReference type="InterPro" id="IPR052336">
    <property type="entry name" value="MlaD_Phospholipid_Transporter"/>
</dbReference>
<dbReference type="Gene3D" id="1.20.58.60">
    <property type="match status" value="1"/>
</dbReference>
<evidence type="ECO:0000256" key="1">
    <source>
        <dbReference type="SAM" id="MobiDB-lite"/>
    </source>
</evidence>
<dbReference type="PANTHER" id="PTHR33371:SF4">
    <property type="entry name" value="INTERMEMBRANE PHOSPHOLIPID TRANSPORT SYSTEM BINDING PROTEIN MLAD"/>
    <property type="match status" value="1"/>
</dbReference>
<accession>A0ABW2BV05</accession>
<dbReference type="InterPro" id="IPR003399">
    <property type="entry name" value="Mce/MlaD"/>
</dbReference>
<dbReference type="Pfam" id="PF02470">
    <property type="entry name" value="MlaD"/>
    <property type="match status" value="1"/>
</dbReference>
<dbReference type="EMBL" id="JBHSXX010000001">
    <property type="protein sequence ID" value="MFC6866876.1"/>
    <property type="molecule type" value="Genomic_DNA"/>
</dbReference>
<feature type="region of interest" description="Disordered" evidence="1">
    <location>
        <begin position="373"/>
        <end position="402"/>
    </location>
</feature>
<gene>
    <name evidence="3" type="ORF">ACFQGD_06920</name>
</gene>
<proteinExistence type="predicted"/>
<keyword evidence="4" id="KW-1185">Reference proteome</keyword>
<protein>
    <submittedName>
        <fullName evidence="3">MlaD family protein</fullName>
    </submittedName>
</protein>
<organism evidence="3 4">
    <name type="scientific">Haloechinothrix salitolerans</name>
    <dbReference type="NCBI Taxonomy" id="926830"/>
    <lineage>
        <taxon>Bacteria</taxon>
        <taxon>Bacillati</taxon>
        <taxon>Actinomycetota</taxon>
        <taxon>Actinomycetes</taxon>
        <taxon>Pseudonocardiales</taxon>
        <taxon>Pseudonocardiaceae</taxon>
        <taxon>Haloechinothrix</taxon>
    </lineage>
</organism>
<name>A0ABW2BV05_9PSEU</name>
<comment type="caution">
    <text evidence="3">The sequence shown here is derived from an EMBL/GenBank/DDBJ whole genome shotgun (WGS) entry which is preliminary data.</text>
</comment>
<reference evidence="4" key="1">
    <citation type="journal article" date="2019" name="Int. J. Syst. Evol. Microbiol.">
        <title>The Global Catalogue of Microorganisms (GCM) 10K type strain sequencing project: providing services to taxonomists for standard genome sequencing and annotation.</title>
        <authorList>
            <consortium name="The Broad Institute Genomics Platform"/>
            <consortium name="The Broad Institute Genome Sequencing Center for Infectious Disease"/>
            <person name="Wu L."/>
            <person name="Ma J."/>
        </authorList>
    </citation>
    <scope>NUCLEOTIDE SEQUENCE [LARGE SCALE GENOMIC DNA]</scope>
    <source>
        <strain evidence="4">KCTC 32255</strain>
    </source>
</reference>
<dbReference type="RefSeq" id="WP_345406036.1">
    <property type="nucleotide sequence ID" value="NZ_BAABLA010000121.1"/>
</dbReference>